<dbReference type="GO" id="GO:0004497">
    <property type="term" value="F:monooxygenase activity"/>
    <property type="evidence" value="ECO:0007669"/>
    <property type="project" value="UniProtKB-KW"/>
</dbReference>
<dbReference type="HOGENOM" id="CLU_091995_0_0_0"/>
<name>A0A081BSI9_9BACT</name>
<keyword evidence="2" id="KW-0503">Monooxygenase</keyword>
<evidence type="ECO:0000256" key="1">
    <source>
        <dbReference type="SAM" id="Phobius"/>
    </source>
</evidence>
<feature type="transmembrane region" description="Helical" evidence="1">
    <location>
        <begin position="132"/>
        <end position="151"/>
    </location>
</feature>
<dbReference type="AlphaFoldDB" id="A0A081BSI9"/>
<keyword evidence="2" id="KW-0560">Oxidoreductase</keyword>
<feature type="transmembrane region" description="Helical" evidence="1">
    <location>
        <begin position="63"/>
        <end position="86"/>
    </location>
</feature>
<proteinExistence type="predicted"/>
<keyword evidence="1" id="KW-0472">Membrane</keyword>
<evidence type="ECO:0000313" key="2">
    <source>
        <dbReference type="EMBL" id="GAK54370.1"/>
    </source>
</evidence>
<dbReference type="Proteomes" id="UP000030700">
    <property type="component" value="Unassembled WGS sequence"/>
</dbReference>
<feature type="transmembrane region" description="Helical" evidence="1">
    <location>
        <begin position="107"/>
        <end position="126"/>
    </location>
</feature>
<keyword evidence="1" id="KW-0812">Transmembrane</keyword>
<reference evidence="2" key="1">
    <citation type="journal article" date="2015" name="PeerJ">
        <title>First genomic representation of candidate bacterial phylum KSB3 points to enhanced environmental sensing as a trigger of wastewater bulking.</title>
        <authorList>
            <person name="Sekiguchi Y."/>
            <person name="Ohashi A."/>
            <person name="Parks D.H."/>
            <person name="Yamauchi T."/>
            <person name="Tyson G.W."/>
            <person name="Hugenholtz P."/>
        </authorList>
    </citation>
    <scope>NUCLEOTIDE SEQUENCE [LARGE SCALE GENOMIC DNA]</scope>
</reference>
<feature type="transmembrane region" description="Helical" evidence="1">
    <location>
        <begin position="21"/>
        <end position="43"/>
    </location>
</feature>
<accession>A0A081BSI9</accession>
<keyword evidence="3" id="KW-1185">Reference proteome</keyword>
<dbReference type="STRING" id="1499966.U14_05655"/>
<protein>
    <submittedName>
        <fullName evidence="2">Brp/Blh family beta-carotene 15,15'-monooxygenase</fullName>
    </submittedName>
</protein>
<feature type="transmembrane region" description="Helical" evidence="1">
    <location>
        <begin position="158"/>
        <end position="175"/>
    </location>
</feature>
<keyword evidence="1" id="KW-1133">Transmembrane helix</keyword>
<sequence>MKLSQIEHDLKLIRQMMESSSRYTNIPASGYAVAGMFGLFGAWRTALFLQSRNLTDRAALEGANMLQIAATWLAIFVTTIVVVGLLSWLKARTHGVSAWNSLAARMFLSQIPAVVVAGILTVALGAHGDADMVPAVWLGVYGVILYSFSYFTGVEHKIESLMFITLGAIAAFTPLDWQPALLGLGFGGVHLLSGIVRQMRKQKERRHESD</sequence>
<evidence type="ECO:0000313" key="3">
    <source>
        <dbReference type="Proteomes" id="UP000030700"/>
    </source>
</evidence>
<dbReference type="EMBL" id="DF820461">
    <property type="protein sequence ID" value="GAK54370.1"/>
    <property type="molecule type" value="Genomic_DNA"/>
</dbReference>
<gene>
    <name evidence="2" type="ORF">U14_05655</name>
</gene>
<feature type="transmembrane region" description="Helical" evidence="1">
    <location>
        <begin position="181"/>
        <end position="199"/>
    </location>
</feature>
<organism evidence="2">
    <name type="scientific">Candidatus Moduliflexus flocculans</name>
    <dbReference type="NCBI Taxonomy" id="1499966"/>
    <lineage>
        <taxon>Bacteria</taxon>
        <taxon>Candidatus Moduliflexota</taxon>
        <taxon>Candidatus Moduliflexia</taxon>
        <taxon>Candidatus Moduliflexales</taxon>
        <taxon>Candidatus Moduliflexaceae</taxon>
    </lineage>
</organism>